<dbReference type="AlphaFoldDB" id="A0A2T4JED5"/>
<dbReference type="SUPFAM" id="SSF56300">
    <property type="entry name" value="Metallo-dependent phosphatases"/>
    <property type="match status" value="1"/>
</dbReference>
<dbReference type="OrthoDB" id="356681at2"/>
<dbReference type="EMBL" id="PZKF01000039">
    <property type="protein sequence ID" value="PTE16203.1"/>
    <property type="molecule type" value="Genomic_DNA"/>
</dbReference>
<dbReference type="InterPro" id="IPR029052">
    <property type="entry name" value="Metallo-depent_PP-like"/>
</dbReference>
<dbReference type="Gene3D" id="3.60.21.10">
    <property type="match status" value="1"/>
</dbReference>
<evidence type="ECO:0000259" key="1">
    <source>
        <dbReference type="Pfam" id="PF00149"/>
    </source>
</evidence>
<gene>
    <name evidence="2" type="ORF">C5F46_13430</name>
</gene>
<dbReference type="InterPro" id="IPR004843">
    <property type="entry name" value="Calcineurin-like_PHP"/>
</dbReference>
<dbReference type="Pfam" id="PF00149">
    <property type="entry name" value="Metallophos"/>
    <property type="match status" value="1"/>
</dbReference>
<evidence type="ECO:0000313" key="3">
    <source>
        <dbReference type="Proteomes" id="UP000241899"/>
    </source>
</evidence>
<protein>
    <submittedName>
        <fullName evidence="2">Metallophosphoesterase</fullName>
    </submittedName>
</protein>
<feature type="domain" description="Calcineurin-like phosphoesterase" evidence="1">
    <location>
        <begin position="60"/>
        <end position="299"/>
    </location>
</feature>
<name>A0A2T4JED5_9RHOB</name>
<comment type="caution">
    <text evidence="2">The sequence shown here is derived from an EMBL/GenBank/DDBJ whole genome shotgun (WGS) entry which is preliminary data.</text>
</comment>
<dbReference type="GO" id="GO:0016787">
    <property type="term" value="F:hydrolase activity"/>
    <property type="evidence" value="ECO:0007669"/>
    <property type="project" value="InterPro"/>
</dbReference>
<dbReference type="Proteomes" id="UP000241899">
    <property type="component" value="Unassembled WGS sequence"/>
</dbReference>
<accession>A0A2T4JED5</accession>
<keyword evidence="3" id="KW-1185">Reference proteome</keyword>
<dbReference type="PANTHER" id="PTHR37844">
    <property type="entry name" value="SER/THR PROTEIN PHOSPHATASE SUPERFAMILY (AFU_ORTHOLOGUE AFUA_1G14840)"/>
    <property type="match status" value="1"/>
</dbReference>
<evidence type="ECO:0000313" key="2">
    <source>
        <dbReference type="EMBL" id="PTE16203.1"/>
    </source>
</evidence>
<organism evidence="2 3">
    <name type="scientific">Phaeovulum veldkampii DSM 11550</name>
    <dbReference type="NCBI Taxonomy" id="1185920"/>
    <lineage>
        <taxon>Bacteria</taxon>
        <taxon>Pseudomonadati</taxon>
        <taxon>Pseudomonadota</taxon>
        <taxon>Alphaproteobacteria</taxon>
        <taxon>Rhodobacterales</taxon>
        <taxon>Paracoccaceae</taxon>
        <taxon>Phaeovulum</taxon>
    </lineage>
</organism>
<dbReference type="PANTHER" id="PTHR37844:SF2">
    <property type="entry name" value="SER_THR PROTEIN PHOSPHATASE SUPERFAMILY (AFU_ORTHOLOGUE AFUA_1G14840)"/>
    <property type="match status" value="1"/>
</dbReference>
<sequence length="337" mass="37336">MIPLLTRPPAFGKLDVNRNTHIPAGSAPPISTEMSASAPQGMRRAWCLCAHGEDDLMALIAVLADLHFDSWTRWAVDPLTAQGLDIVIHKRRPDLLVIAGDVANDPVRNWPGILSRLGRLIAPEKIVIVPGNHDYYGFRLDGEHILREMCSSAGVRFAQKEELRVGTTRVICSTLWTDFALNGDVRVATEVAARVMNDYRQIRTGAVAGLPFDHQGTRPITPRDTLALHLDHRRWLEAALREPHFAGPEGKTIVVTHHGPSRSTAVGEIDDLTPSFHSNLHELILQTQPDAWFFGHSHRRCGAQVGRTVIRNVSLGYPEELGTHALELGPLIFFETD</sequence>
<reference evidence="2 3" key="1">
    <citation type="submission" date="2018-03" db="EMBL/GenBank/DDBJ databases">
        <title>Rhodobacter veldkampii.</title>
        <authorList>
            <person name="Meyer T.E."/>
            <person name="Miller S."/>
            <person name="Lodha T."/>
            <person name="Gandham S."/>
            <person name="Chintalapati S."/>
            <person name="Chintalapati V.R."/>
        </authorList>
    </citation>
    <scope>NUCLEOTIDE SEQUENCE [LARGE SCALE GENOMIC DNA]</scope>
    <source>
        <strain evidence="2 3">DSM 11550</strain>
    </source>
</reference>
<proteinExistence type="predicted"/>